<feature type="signal peptide" evidence="1">
    <location>
        <begin position="1"/>
        <end position="24"/>
    </location>
</feature>
<evidence type="ECO:0000313" key="2">
    <source>
        <dbReference type="EMBL" id="MBJ6725508.1"/>
    </source>
</evidence>
<comment type="caution">
    <text evidence="2">The sequence shown here is derived from an EMBL/GenBank/DDBJ whole genome shotgun (WGS) entry which is preliminary data.</text>
</comment>
<protein>
    <recommendedName>
        <fullName evidence="4">Lipoprotein</fullName>
    </recommendedName>
</protein>
<proteinExistence type="predicted"/>
<keyword evidence="3" id="KW-1185">Reference proteome</keyword>
<name>A0A8J7IPJ7_9BACT</name>
<dbReference type="Proteomes" id="UP000636888">
    <property type="component" value="Unassembled WGS sequence"/>
</dbReference>
<feature type="chain" id="PRO_5035213651" description="Lipoprotein" evidence="1">
    <location>
        <begin position="25"/>
        <end position="102"/>
    </location>
</feature>
<reference evidence="2" key="1">
    <citation type="submission" date="2020-12" db="EMBL/GenBank/DDBJ databases">
        <title>Geomonas sp. Red875, isolated from river sediment.</title>
        <authorList>
            <person name="Xu Z."/>
            <person name="Zhang Z."/>
            <person name="Masuda Y."/>
            <person name="Itoh H."/>
            <person name="Senoo K."/>
        </authorList>
    </citation>
    <scope>NUCLEOTIDE SEQUENCE</scope>
    <source>
        <strain evidence="2">Red875</strain>
    </source>
</reference>
<keyword evidence="1" id="KW-0732">Signal</keyword>
<accession>A0A8J7IPJ7</accession>
<dbReference type="RefSeq" id="WP_199384399.1">
    <property type="nucleotide sequence ID" value="NZ_JAEMHM010000009.1"/>
</dbReference>
<organism evidence="2 3">
    <name type="scientific">Geomesophilobacter sediminis</name>
    <dbReference type="NCBI Taxonomy" id="2798584"/>
    <lineage>
        <taxon>Bacteria</taxon>
        <taxon>Pseudomonadati</taxon>
        <taxon>Thermodesulfobacteriota</taxon>
        <taxon>Desulfuromonadia</taxon>
        <taxon>Geobacterales</taxon>
        <taxon>Geobacteraceae</taxon>
        <taxon>Geomesophilobacter</taxon>
    </lineage>
</organism>
<evidence type="ECO:0000256" key="1">
    <source>
        <dbReference type="SAM" id="SignalP"/>
    </source>
</evidence>
<gene>
    <name evidence="2" type="ORF">JFN93_12380</name>
</gene>
<evidence type="ECO:0008006" key="4">
    <source>
        <dbReference type="Google" id="ProtNLM"/>
    </source>
</evidence>
<evidence type="ECO:0000313" key="3">
    <source>
        <dbReference type="Proteomes" id="UP000636888"/>
    </source>
</evidence>
<dbReference type="EMBL" id="JAEMHM010000009">
    <property type="protein sequence ID" value="MBJ6725508.1"/>
    <property type="molecule type" value="Genomic_DNA"/>
</dbReference>
<sequence length="102" mass="11976">MKDLIRVVILASLLACCGTGCIVATGPPEYETDVVQPLPAVVELGPEPYYYHRGYHYYYHDNRWDYSRDRRGPWRELPRSHWPRETRFKGAPGGEMRGHERR</sequence>
<dbReference type="AlphaFoldDB" id="A0A8J7IPJ7"/>